<protein>
    <submittedName>
        <fullName evidence="2">Uncharacterized protein</fullName>
    </submittedName>
</protein>
<dbReference type="EMBL" id="MCFL01000020">
    <property type="protein sequence ID" value="ORZ35851.1"/>
    <property type="molecule type" value="Genomic_DNA"/>
</dbReference>
<organism evidence="2 3">
    <name type="scientific">Catenaria anguillulae PL171</name>
    <dbReference type="NCBI Taxonomy" id="765915"/>
    <lineage>
        <taxon>Eukaryota</taxon>
        <taxon>Fungi</taxon>
        <taxon>Fungi incertae sedis</taxon>
        <taxon>Blastocladiomycota</taxon>
        <taxon>Blastocladiomycetes</taxon>
        <taxon>Blastocladiales</taxon>
        <taxon>Catenariaceae</taxon>
        <taxon>Catenaria</taxon>
    </lineage>
</organism>
<sequence>MTHAYVSIPTTDPADTDTCSAASARRADTCVSSLVLRILMSVGLILHLAGLFLLDVYLDYTSMGMFVVLVLHLVAVVAHNAEKFRQFLHLFDVSFYWLMVGNALSVGGFARAHVWHWSVLAKIGLVAATFVVSCVWYRGCKWVLGKYAEQVFGVAQVRVESGAASEADESDGETGLKPKM</sequence>
<proteinExistence type="predicted"/>
<evidence type="ECO:0000313" key="3">
    <source>
        <dbReference type="Proteomes" id="UP000193411"/>
    </source>
</evidence>
<keyword evidence="1" id="KW-1133">Transmembrane helix</keyword>
<keyword evidence="1" id="KW-0472">Membrane</keyword>
<comment type="caution">
    <text evidence="2">The sequence shown here is derived from an EMBL/GenBank/DDBJ whole genome shotgun (WGS) entry which is preliminary data.</text>
</comment>
<accession>A0A1Y2HPX4</accession>
<name>A0A1Y2HPX4_9FUNG</name>
<feature type="transmembrane region" description="Helical" evidence="1">
    <location>
        <begin position="34"/>
        <end position="54"/>
    </location>
</feature>
<feature type="transmembrane region" description="Helical" evidence="1">
    <location>
        <begin position="115"/>
        <end position="137"/>
    </location>
</feature>
<feature type="transmembrane region" description="Helical" evidence="1">
    <location>
        <begin position="90"/>
        <end position="109"/>
    </location>
</feature>
<dbReference type="AlphaFoldDB" id="A0A1Y2HPX4"/>
<reference evidence="2 3" key="1">
    <citation type="submission" date="2016-07" db="EMBL/GenBank/DDBJ databases">
        <title>Pervasive Adenine N6-methylation of Active Genes in Fungi.</title>
        <authorList>
            <consortium name="DOE Joint Genome Institute"/>
            <person name="Mondo S.J."/>
            <person name="Dannebaum R.O."/>
            <person name="Kuo R.C."/>
            <person name="Labutti K."/>
            <person name="Haridas S."/>
            <person name="Kuo A."/>
            <person name="Salamov A."/>
            <person name="Ahrendt S.R."/>
            <person name="Lipzen A."/>
            <person name="Sullivan W."/>
            <person name="Andreopoulos W.B."/>
            <person name="Clum A."/>
            <person name="Lindquist E."/>
            <person name="Daum C."/>
            <person name="Ramamoorthy G.K."/>
            <person name="Gryganskyi A."/>
            <person name="Culley D."/>
            <person name="Magnuson J.K."/>
            <person name="James T.Y."/>
            <person name="O'Malley M.A."/>
            <person name="Stajich J.E."/>
            <person name="Spatafora J.W."/>
            <person name="Visel A."/>
            <person name="Grigoriev I.V."/>
        </authorList>
    </citation>
    <scope>NUCLEOTIDE SEQUENCE [LARGE SCALE GENOMIC DNA]</scope>
    <source>
        <strain evidence="2 3">PL171</strain>
    </source>
</reference>
<evidence type="ECO:0000256" key="1">
    <source>
        <dbReference type="SAM" id="Phobius"/>
    </source>
</evidence>
<evidence type="ECO:0000313" key="2">
    <source>
        <dbReference type="EMBL" id="ORZ35851.1"/>
    </source>
</evidence>
<gene>
    <name evidence="2" type="ORF">BCR44DRAFT_35488</name>
</gene>
<keyword evidence="1" id="KW-0812">Transmembrane</keyword>
<keyword evidence="3" id="KW-1185">Reference proteome</keyword>
<dbReference type="Proteomes" id="UP000193411">
    <property type="component" value="Unassembled WGS sequence"/>
</dbReference>
<feature type="transmembrane region" description="Helical" evidence="1">
    <location>
        <begin position="60"/>
        <end position="78"/>
    </location>
</feature>